<feature type="chain" id="PRO_5045662250" evidence="1">
    <location>
        <begin position="21"/>
        <end position="493"/>
    </location>
</feature>
<dbReference type="RefSeq" id="WP_274510526.1">
    <property type="nucleotide sequence ID" value="NZ_CP082270.1"/>
</dbReference>
<dbReference type="Proteomes" id="UP001216828">
    <property type="component" value="Chromosome"/>
</dbReference>
<evidence type="ECO:0000256" key="1">
    <source>
        <dbReference type="SAM" id="SignalP"/>
    </source>
</evidence>
<organism evidence="2 3">
    <name type="scientific">Stenotrophomonas forensis</name>
    <dbReference type="NCBI Taxonomy" id="2871169"/>
    <lineage>
        <taxon>Bacteria</taxon>
        <taxon>Pseudomonadati</taxon>
        <taxon>Pseudomonadota</taxon>
        <taxon>Gammaproteobacteria</taxon>
        <taxon>Lysobacterales</taxon>
        <taxon>Lysobacteraceae</taxon>
        <taxon>Stenotrophomonas</taxon>
        <taxon>Stenotrophomonas maltophilia group</taxon>
    </lineage>
</organism>
<sequence length="493" mass="52739">MTIARLLLAAVLVAPGAAGAATDWRGTLLTDLEAADAAMRGSHPGTVDRQNPGFVLQLRDALALARSRADTVDSFAGYWWAMKGYAASFNDGHVSLNARAAAPELPTRWPGFLTGFDGDVQVVMSVDDGPGHPPLGAQLLSCDGVDAATLAARRVGDFSGRWNLQASRIQGGGEVLLEQGNPFLLAPRSCVFRTDGRETAYALQWTPLDPAQRTQRLADTRRSFRPANGWHALPGGGYWITTSSFNADPAAQNFKELTALLEALGRVPEPLQQAPLVVLDVRGNTGGASQWSIELARLIWGRAAVDALPDHSWVEWRASDANIAQLRGFLQKLEQAPDASPELLRMLETVTAGMAWARGRGEALWREPSEAKASAAPAPVVPVRAGRVVIVADAACGSACLDALDLWKRLGAVQVGVETSADSLYMDVRPDMLPSGLARISVPMKVFRGRVRGSNEPHAPDRRYGGDMRYTPALEAWVLSLQQNSGPGPVGPP</sequence>
<keyword evidence="1" id="KW-0732">Signal</keyword>
<evidence type="ECO:0000313" key="2">
    <source>
        <dbReference type="EMBL" id="WDM61883.1"/>
    </source>
</evidence>
<proteinExistence type="predicted"/>
<evidence type="ECO:0000313" key="3">
    <source>
        <dbReference type="Proteomes" id="UP001216828"/>
    </source>
</evidence>
<feature type="signal peptide" evidence="1">
    <location>
        <begin position="1"/>
        <end position="20"/>
    </location>
</feature>
<protein>
    <submittedName>
        <fullName evidence="2">S41 family peptidase</fullName>
    </submittedName>
</protein>
<dbReference type="InterPro" id="IPR029045">
    <property type="entry name" value="ClpP/crotonase-like_dom_sf"/>
</dbReference>
<keyword evidence="3" id="KW-1185">Reference proteome</keyword>
<dbReference type="SUPFAM" id="SSF52096">
    <property type="entry name" value="ClpP/crotonase"/>
    <property type="match status" value="1"/>
</dbReference>
<reference evidence="2 3" key="1">
    <citation type="submission" date="2021-08" db="EMBL/GenBank/DDBJ databases">
        <title>Stenotrophomonas forensis sp. nov., isolated from contaminated viral transport media.</title>
        <authorList>
            <person name="Nguyen S.V."/>
            <person name="Edwards D."/>
            <person name="Scott S."/>
            <person name="Doss J."/>
            <person name="Merid S."/>
            <person name="Zelaya E."/>
            <person name="Maza C."/>
            <person name="Mann M."/>
            <person name="Hamilton B."/>
            <person name="Blackwell R."/>
            <person name="Tran A."/>
            <person name="Hauser J."/>
        </authorList>
    </citation>
    <scope>NUCLEOTIDE SEQUENCE [LARGE SCALE GENOMIC DNA]</scope>
    <source>
        <strain evidence="2 3">DFS-20110405</strain>
    </source>
</reference>
<accession>A0ABY7XUD3</accession>
<dbReference type="EMBL" id="CP082270">
    <property type="protein sequence ID" value="WDM61883.1"/>
    <property type="molecule type" value="Genomic_DNA"/>
</dbReference>
<dbReference type="Gene3D" id="3.90.226.10">
    <property type="entry name" value="2-enoyl-CoA Hydratase, Chain A, domain 1"/>
    <property type="match status" value="1"/>
</dbReference>
<gene>
    <name evidence="2" type="ORF">K5L94_12045</name>
</gene>
<name>A0ABY7XUD3_9GAMM</name>